<organism evidence="2 3">
    <name type="scientific">Camelina sativa</name>
    <name type="common">False flax</name>
    <name type="synonym">Myagrum sativum</name>
    <dbReference type="NCBI Taxonomy" id="90675"/>
    <lineage>
        <taxon>Eukaryota</taxon>
        <taxon>Viridiplantae</taxon>
        <taxon>Streptophyta</taxon>
        <taxon>Embryophyta</taxon>
        <taxon>Tracheophyta</taxon>
        <taxon>Spermatophyta</taxon>
        <taxon>Magnoliopsida</taxon>
        <taxon>eudicotyledons</taxon>
        <taxon>Gunneridae</taxon>
        <taxon>Pentapetalae</taxon>
        <taxon>rosids</taxon>
        <taxon>malvids</taxon>
        <taxon>Brassicales</taxon>
        <taxon>Brassicaceae</taxon>
        <taxon>Camelineae</taxon>
        <taxon>Camelina</taxon>
    </lineage>
</organism>
<keyword evidence="1" id="KW-1133">Transmembrane helix</keyword>
<dbReference type="Gene3D" id="3.80.10.10">
    <property type="entry name" value="Ribonuclease Inhibitor"/>
    <property type="match status" value="1"/>
</dbReference>
<dbReference type="PANTHER" id="PTHR38926:SF42">
    <property type="entry name" value="F-BOX DOMAIN-CONTAINING PROTEIN"/>
    <property type="match status" value="1"/>
</dbReference>
<protein>
    <submittedName>
        <fullName evidence="3">F-box protein At4g11580</fullName>
    </submittedName>
</protein>
<keyword evidence="2" id="KW-1185">Reference proteome</keyword>
<name>A0ABM0X1Y2_CAMSA</name>
<reference evidence="2" key="1">
    <citation type="journal article" date="2014" name="Nat. Commun.">
        <title>The emerging biofuel crop Camelina sativa retains a highly undifferentiated hexaploid genome structure.</title>
        <authorList>
            <person name="Kagale S."/>
            <person name="Koh C."/>
            <person name="Nixon J."/>
            <person name="Bollina V."/>
            <person name="Clarke W.E."/>
            <person name="Tuteja R."/>
            <person name="Spillane C."/>
            <person name="Robinson S.J."/>
            <person name="Links M.G."/>
            <person name="Clarke C."/>
            <person name="Higgins E.E."/>
            <person name="Huebert T."/>
            <person name="Sharpe A.G."/>
            <person name="Parkin I.A."/>
        </authorList>
    </citation>
    <scope>NUCLEOTIDE SEQUENCE [LARGE SCALE GENOMIC DNA]</scope>
    <source>
        <strain evidence="2">cv. DH55</strain>
    </source>
</reference>
<dbReference type="RefSeq" id="XP_010479399.1">
    <property type="nucleotide sequence ID" value="XM_010481097.2"/>
</dbReference>
<dbReference type="SUPFAM" id="SSF81383">
    <property type="entry name" value="F-box domain"/>
    <property type="match status" value="1"/>
</dbReference>
<sequence>MSGWENMDRNILAKIFGMLNVIDIIMGASRVCISWFLASHNRTLWKSINLTDLKPISLDDNPKKAEFLLDNNDEERRYQLRDILMEITKFSNTITTDLFLDYYYYIQEEDLAIIAERMPNIKKIAFTLWCDLNENSFQFTFSRWKNLQTLILTQPRFEKLDLDLRAIGDNCQSLTNLKLIRTLTRDLAEQLVCNFSTLKRLSFQCASVCNIALLSLIINHHNLKILNLSHCIYAEIINEIFGDEDELGLLPSENIIQTGTQNLDAFIVCSKDCKVCKEVWDIAWRGAGNNYKYYMFQNKKWKTDAIKELEF</sequence>
<keyword evidence="1" id="KW-0472">Membrane</keyword>
<feature type="transmembrane region" description="Helical" evidence="1">
    <location>
        <begin position="15"/>
        <end position="38"/>
    </location>
</feature>
<gene>
    <name evidence="3" type="primary">LOC104758269</name>
</gene>
<reference evidence="3" key="2">
    <citation type="submission" date="2025-08" db="UniProtKB">
        <authorList>
            <consortium name="RefSeq"/>
        </authorList>
    </citation>
    <scope>IDENTIFICATION</scope>
    <source>
        <tissue evidence="3">Leaf</tissue>
    </source>
</reference>
<dbReference type="GeneID" id="104758269"/>
<proteinExistence type="predicted"/>
<evidence type="ECO:0000313" key="2">
    <source>
        <dbReference type="Proteomes" id="UP000694864"/>
    </source>
</evidence>
<dbReference type="PANTHER" id="PTHR38926">
    <property type="entry name" value="F-BOX DOMAIN CONTAINING PROTEIN, EXPRESSED"/>
    <property type="match status" value="1"/>
</dbReference>
<evidence type="ECO:0000256" key="1">
    <source>
        <dbReference type="SAM" id="Phobius"/>
    </source>
</evidence>
<dbReference type="SUPFAM" id="SSF52047">
    <property type="entry name" value="RNI-like"/>
    <property type="match status" value="1"/>
</dbReference>
<keyword evidence="1" id="KW-0812">Transmembrane</keyword>
<dbReference type="InterPro" id="IPR032675">
    <property type="entry name" value="LRR_dom_sf"/>
</dbReference>
<dbReference type="InterPro" id="IPR036047">
    <property type="entry name" value="F-box-like_dom_sf"/>
</dbReference>
<dbReference type="Proteomes" id="UP000694864">
    <property type="component" value="Chromosome 17"/>
</dbReference>
<accession>A0ABM0X1Y2</accession>
<dbReference type="Gene3D" id="1.20.1280.50">
    <property type="match status" value="1"/>
</dbReference>
<evidence type="ECO:0000313" key="3">
    <source>
        <dbReference type="RefSeq" id="XP_010479399.1"/>
    </source>
</evidence>